<dbReference type="Proteomes" id="UP000836841">
    <property type="component" value="Chromosome 3"/>
</dbReference>
<dbReference type="EMBL" id="OU466859">
    <property type="protein sequence ID" value="CAH2052500.1"/>
    <property type="molecule type" value="Genomic_DNA"/>
</dbReference>
<keyword evidence="2" id="KW-1185">Reference proteome</keyword>
<dbReference type="AlphaFoldDB" id="A0AAU9RXG6"/>
<proteinExistence type="predicted"/>
<reference evidence="1 2" key="1">
    <citation type="submission" date="2022-03" db="EMBL/GenBank/DDBJ databases">
        <authorList>
            <person name="Nunn A."/>
            <person name="Chopra R."/>
            <person name="Nunn A."/>
            <person name="Contreras Garrido A."/>
        </authorList>
    </citation>
    <scope>NUCLEOTIDE SEQUENCE [LARGE SCALE GENOMIC DNA]</scope>
</reference>
<evidence type="ECO:0000313" key="1">
    <source>
        <dbReference type="EMBL" id="CAH2052500.1"/>
    </source>
</evidence>
<name>A0AAU9RXG6_THLAR</name>
<sequence>MSNDGGAQDDVGGKQKQILREDKHIGIYLELLDIEFAKIRYKQKLPKEVGREHIYKRFLEKTGKSLLRIFQE</sequence>
<protein>
    <submittedName>
        <fullName evidence="1">Uncharacterized protein</fullName>
    </submittedName>
</protein>
<gene>
    <name evidence="1" type="ORF">TAV2_LOCUS10214</name>
</gene>
<accession>A0AAU9RXG6</accession>
<organism evidence="1 2">
    <name type="scientific">Thlaspi arvense</name>
    <name type="common">Field penny-cress</name>
    <dbReference type="NCBI Taxonomy" id="13288"/>
    <lineage>
        <taxon>Eukaryota</taxon>
        <taxon>Viridiplantae</taxon>
        <taxon>Streptophyta</taxon>
        <taxon>Embryophyta</taxon>
        <taxon>Tracheophyta</taxon>
        <taxon>Spermatophyta</taxon>
        <taxon>Magnoliopsida</taxon>
        <taxon>eudicotyledons</taxon>
        <taxon>Gunneridae</taxon>
        <taxon>Pentapetalae</taxon>
        <taxon>rosids</taxon>
        <taxon>malvids</taxon>
        <taxon>Brassicales</taxon>
        <taxon>Brassicaceae</taxon>
        <taxon>Thlaspideae</taxon>
        <taxon>Thlaspi</taxon>
    </lineage>
</organism>
<evidence type="ECO:0000313" key="2">
    <source>
        <dbReference type="Proteomes" id="UP000836841"/>
    </source>
</evidence>